<evidence type="ECO:0000313" key="9">
    <source>
        <dbReference type="Proteomes" id="UP001238179"/>
    </source>
</evidence>
<keyword evidence="3" id="KW-0812">Transmembrane</keyword>
<protein>
    <recommendedName>
        <fullName evidence="7">Single Cache domain-containing protein</fullName>
    </recommendedName>
</protein>
<proteinExistence type="predicted"/>
<name>A0AA48K8K2_9BACT</name>
<dbReference type="Proteomes" id="UP001238179">
    <property type="component" value="Chromosome"/>
</dbReference>
<comment type="subcellular location">
    <subcellularLocation>
        <location evidence="1">Cell membrane</location>
        <topology evidence="1">Multi-pass membrane protein</topology>
    </subcellularLocation>
</comment>
<keyword evidence="6" id="KW-0732">Signal</keyword>
<evidence type="ECO:0000256" key="3">
    <source>
        <dbReference type="ARBA" id="ARBA00022692"/>
    </source>
</evidence>
<dbReference type="InterPro" id="IPR033480">
    <property type="entry name" value="sCache_2"/>
</dbReference>
<evidence type="ECO:0000259" key="7">
    <source>
        <dbReference type="Pfam" id="PF17200"/>
    </source>
</evidence>
<feature type="signal peptide" evidence="6">
    <location>
        <begin position="1"/>
        <end position="19"/>
    </location>
</feature>
<keyword evidence="9" id="KW-1185">Reference proteome</keyword>
<feature type="domain" description="Single Cache" evidence="7">
    <location>
        <begin position="43"/>
        <end position="149"/>
    </location>
</feature>
<dbReference type="RefSeq" id="WP_316411653.1">
    <property type="nucleotide sequence ID" value="NZ_AP027080.1"/>
</dbReference>
<evidence type="ECO:0000256" key="2">
    <source>
        <dbReference type="ARBA" id="ARBA00022475"/>
    </source>
</evidence>
<feature type="chain" id="PRO_5041414069" description="Single Cache domain-containing protein" evidence="6">
    <location>
        <begin position="20"/>
        <end position="151"/>
    </location>
</feature>
<evidence type="ECO:0000256" key="5">
    <source>
        <dbReference type="ARBA" id="ARBA00023136"/>
    </source>
</evidence>
<gene>
    <name evidence="8" type="ORF">METEAL_21830</name>
</gene>
<keyword evidence="4" id="KW-1133">Transmembrane helix</keyword>
<dbReference type="Gene3D" id="3.30.450.20">
    <property type="entry name" value="PAS domain"/>
    <property type="match status" value="1"/>
</dbReference>
<evidence type="ECO:0000256" key="6">
    <source>
        <dbReference type="SAM" id="SignalP"/>
    </source>
</evidence>
<evidence type="ECO:0000256" key="1">
    <source>
        <dbReference type="ARBA" id="ARBA00004651"/>
    </source>
</evidence>
<evidence type="ECO:0000313" key="8">
    <source>
        <dbReference type="EMBL" id="BDU73009.1"/>
    </source>
</evidence>
<keyword evidence="5" id="KW-0472">Membrane</keyword>
<dbReference type="EMBL" id="AP027080">
    <property type="protein sequence ID" value="BDU73009.1"/>
    <property type="molecule type" value="Genomic_DNA"/>
</dbReference>
<dbReference type="Pfam" id="PF17200">
    <property type="entry name" value="sCache_2"/>
    <property type="match status" value="1"/>
</dbReference>
<dbReference type="KEGG" id="msil:METEAL_21830"/>
<organism evidence="8 9">
    <name type="scientific">Mesoterricola silvestris</name>
    <dbReference type="NCBI Taxonomy" id="2927979"/>
    <lineage>
        <taxon>Bacteria</taxon>
        <taxon>Pseudomonadati</taxon>
        <taxon>Acidobacteriota</taxon>
        <taxon>Holophagae</taxon>
        <taxon>Holophagales</taxon>
        <taxon>Holophagaceae</taxon>
        <taxon>Mesoterricola</taxon>
    </lineage>
</organism>
<evidence type="ECO:0000256" key="4">
    <source>
        <dbReference type="ARBA" id="ARBA00022989"/>
    </source>
</evidence>
<dbReference type="GO" id="GO:0005886">
    <property type="term" value="C:plasma membrane"/>
    <property type="evidence" value="ECO:0007669"/>
    <property type="project" value="UniProtKB-SubCell"/>
</dbReference>
<reference evidence="9" key="1">
    <citation type="journal article" date="2023" name="Int. J. Syst. Evol. Microbiol.">
        <title>Mesoterricola silvestris gen. nov., sp. nov., Mesoterricola sediminis sp. nov., Geothrix oryzae sp. nov., Geothrix edaphica sp. nov., Geothrix rubra sp. nov., and Geothrix limicola sp. nov., six novel members of Acidobacteriota isolated from soils.</title>
        <authorList>
            <person name="Itoh H."/>
            <person name="Sugisawa Y."/>
            <person name="Mise K."/>
            <person name="Xu Z."/>
            <person name="Kuniyasu M."/>
            <person name="Ushijima N."/>
            <person name="Kawano K."/>
            <person name="Kobayashi E."/>
            <person name="Shiratori Y."/>
            <person name="Masuda Y."/>
            <person name="Senoo K."/>
        </authorList>
    </citation>
    <scope>NUCLEOTIDE SEQUENCE [LARGE SCALE GENOMIC DNA]</scope>
    <source>
        <strain evidence="9">W79</strain>
    </source>
</reference>
<keyword evidence="2" id="KW-1003">Cell membrane</keyword>
<sequence>MRNRCLIALAGLTCLASHAQGHTAAQAENVVRRAIVYAQKNGLDKLIQQTNQPNGIFHVGSGSDLYLLVIDRKGIARANGFKADIVGTNRMAIKDVDGKFYMRDLLELAKTKPSGWVDYKFANPISGKIERKSTYFEVYEDVAVCCGIYKP</sequence>
<accession>A0AA48K8K2</accession>
<dbReference type="AlphaFoldDB" id="A0AA48K8K2"/>